<evidence type="ECO:0000313" key="1">
    <source>
        <dbReference type="EMBL" id="CAI9963214.1"/>
    </source>
</evidence>
<gene>
    <name evidence="2" type="ORF">HINF_LOCUS20988</name>
    <name evidence="1" type="ORF">HINF_LOCUS50859</name>
</gene>
<organism evidence="1">
    <name type="scientific">Hexamita inflata</name>
    <dbReference type="NCBI Taxonomy" id="28002"/>
    <lineage>
        <taxon>Eukaryota</taxon>
        <taxon>Metamonada</taxon>
        <taxon>Diplomonadida</taxon>
        <taxon>Hexamitidae</taxon>
        <taxon>Hexamitinae</taxon>
        <taxon>Hexamita</taxon>
    </lineage>
</organism>
<reference evidence="1" key="1">
    <citation type="submission" date="2023-06" db="EMBL/GenBank/DDBJ databases">
        <authorList>
            <person name="Kurt Z."/>
        </authorList>
    </citation>
    <scope>NUCLEOTIDE SEQUENCE</scope>
</reference>
<comment type="caution">
    <text evidence="1">The sequence shown here is derived from an EMBL/GenBank/DDBJ whole genome shotgun (WGS) entry which is preliminary data.</text>
</comment>
<reference evidence="2 3" key="2">
    <citation type="submission" date="2024-07" db="EMBL/GenBank/DDBJ databases">
        <authorList>
            <person name="Akdeniz Z."/>
        </authorList>
    </citation>
    <scope>NUCLEOTIDE SEQUENCE [LARGE SCALE GENOMIC DNA]</scope>
</reference>
<accession>A0AA86R0G5</accession>
<sequence length="226" mass="27370">MLSYDINSEWRPYCIKIERCIDQCKQLDDLDEILLEQLKKDKNILNNSNNSILKKIQDKSTGFIQEMQKDVYMVENFFSKRNQHQVVQKQKIPECIRKAAMLQNYTAYNHEQLMHVYNKFCYYKFILLWFQVKIQFWSEIKQQIFITIYYGPERPNSQMLGIVIIVIISFYYNITQQFTKFFEISICYCLGQSVQDNRKPLLSYLYLIVSTLQSFQQYYQCQVIEF</sequence>
<dbReference type="EMBL" id="CAXDID020000057">
    <property type="protein sequence ID" value="CAL6008173.1"/>
    <property type="molecule type" value="Genomic_DNA"/>
</dbReference>
<protein>
    <submittedName>
        <fullName evidence="2">Hypothetical_protein</fullName>
    </submittedName>
</protein>
<evidence type="ECO:0000313" key="2">
    <source>
        <dbReference type="EMBL" id="CAL6008173.1"/>
    </source>
</evidence>
<proteinExistence type="predicted"/>
<dbReference type="Proteomes" id="UP001642409">
    <property type="component" value="Unassembled WGS sequence"/>
</dbReference>
<keyword evidence="3" id="KW-1185">Reference proteome</keyword>
<evidence type="ECO:0000313" key="3">
    <source>
        <dbReference type="Proteomes" id="UP001642409"/>
    </source>
</evidence>
<dbReference type="AlphaFoldDB" id="A0AA86R0G5"/>
<name>A0AA86R0G5_9EUKA</name>
<dbReference type="EMBL" id="CATOUU010000967">
    <property type="protein sequence ID" value="CAI9963214.1"/>
    <property type="molecule type" value="Genomic_DNA"/>
</dbReference>